<evidence type="ECO:0000313" key="2">
    <source>
        <dbReference type="EMBL" id="KCZ91107.1"/>
    </source>
</evidence>
<dbReference type="AlphaFoldDB" id="A0A059FKH8"/>
<protein>
    <recommendedName>
        <fullName evidence="4">Lipoprotein</fullName>
    </recommendedName>
</protein>
<dbReference type="PROSITE" id="PS51257">
    <property type="entry name" value="PROKAR_LIPOPROTEIN"/>
    <property type="match status" value="1"/>
</dbReference>
<reference evidence="2 3" key="1">
    <citation type="journal article" date="2014" name="Antonie Van Leeuwenhoek">
        <title>Hyphomonas beringensis sp. nov. and Hyphomonas chukchiensis sp. nov., isolated from surface seawater of the Bering Sea and Chukchi Sea.</title>
        <authorList>
            <person name="Li C."/>
            <person name="Lai Q."/>
            <person name="Li G."/>
            <person name="Dong C."/>
            <person name="Wang J."/>
            <person name="Liao Y."/>
            <person name="Shao Z."/>
        </authorList>
    </citation>
    <scope>NUCLEOTIDE SEQUENCE [LARGE SCALE GENOMIC DNA]</scope>
    <source>
        <strain evidence="2 3">VP2</strain>
    </source>
</reference>
<proteinExistence type="predicted"/>
<dbReference type="EMBL" id="ARYJ01000001">
    <property type="protein sequence ID" value="KCZ91107.1"/>
    <property type="molecule type" value="Genomic_DNA"/>
</dbReference>
<organism evidence="2 3">
    <name type="scientific">Hyphomonas jannaschiana VP2</name>
    <dbReference type="NCBI Taxonomy" id="1280952"/>
    <lineage>
        <taxon>Bacteria</taxon>
        <taxon>Pseudomonadati</taxon>
        <taxon>Pseudomonadota</taxon>
        <taxon>Alphaproteobacteria</taxon>
        <taxon>Hyphomonadales</taxon>
        <taxon>Hyphomonadaceae</taxon>
        <taxon>Hyphomonas</taxon>
    </lineage>
</organism>
<feature type="signal peptide" evidence="1">
    <location>
        <begin position="1"/>
        <end position="23"/>
    </location>
</feature>
<comment type="caution">
    <text evidence="2">The sequence shown here is derived from an EMBL/GenBank/DDBJ whole genome shotgun (WGS) entry which is preliminary data.</text>
</comment>
<feature type="chain" id="PRO_5001577491" description="Lipoprotein" evidence="1">
    <location>
        <begin position="24"/>
        <end position="138"/>
    </location>
</feature>
<evidence type="ECO:0000313" key="3">
    <source>
        <dbReference type="Proteomes" id="UP000024816"/>
    </source>
</evidence>
<dbReference type="RefSeq" id="WP_035577183.1">
    <property type="nucleotide sequence ID" value="NZ_ARYJ01000001.1"/>
</dbReference>
<dbReference type="OrthoDB" id="7619821at2"/>
<keyword evidence="1" id="KW-0732">Signal</keyword>
<evidence type="ECO:0008006" key="4">
    <source>
        <dbReference type="Google" id="ProtNLM"/>
    </source>
</evidence>
<accession>A0A059FKH8</accession>
<dbReference type="PATRIC" id="fig|1280952.3.peg.240"/>
<name>A0A059FKH8_9PROT</name>
<dbReference type="Proteomes" id="UP000024816">
    <property type="component" value="Unassembled WGS sequence"/>
</dbReference>
<gene>
    <name evidence="2" type="ORF">HJA_01175</name>
</gene>
<sequence length="138" mass="14480">MKRLSILASACALLAACGVSTSAGGNPAAICTTMLSGDAEVEPDLAREGKSVADYCACYTKGLSTQSADDKAAILKVTQILADLREERGLGLEEAANLLDDSSAESEFSVTKAEFETAGEYVDRVRRDLVREEGLCAP</sequence>
<evidence type="ECO:0000256" key="1">
    <source>
        <dbReference type="SAM" id="SignalP"/>
    </source>
</evidence>
<keyword evidence="3" id="KW-1185">Reference proteome</keyword>
<dbReference type="STRING" id="1280952.HJA_01175"/>